<evidence type="ECO:0000313" key="5">
    <source>
        <dbReference type="RefSeq" id="XP_013782807.1"/>
    </source>
</evidence>
<accession>A0ABM1BIR8</accession>
<sequence length="193" mass="22237">MSEEKRWPLSVRDISNGKENNPVSFVNELDDEQLPIFTMQLRFDGLLGFPGGIIEREEDIVCGLNRELQEEINLDLGRFMVREADHLISHVNHRHKFVFHFYSLPVTFEEFRAIEKQNLEATDYGNETLGILRVPLYTMKDGYHGLAAFLNQQFVGNAKDQLLYGLAKLKILTPEELSEAIHKSQALKLTKAY</sequence>
<keyword evidence="3" id="KW-0539">Nucleus</keyword>
<proteinExistence type="predicted"/>
<evidence type="ECO:0000256" key="1">
    <source>
        <dbReference type="ARBA" id="ARBA00004123"/>
    </source>
</evidence>
<dbReference type="PANTHER" id="PTHR31699">
    <property type="entry name" value="NUDIX T16 FAMILY MEMBER"/>
    <property type="match status" value="1"/>
</dbReference>
<keyword evidence="4" id="KW-1185">Reference proteome</keyword>
<gene>
    <name evidence="5" type="primary">LOC106467041</name>
</gene>
<keyword evidence="2" id="KW-0694">RNA-binding</keyword>
<dbReference type="SUPFAM" id="SSF55811">
    <property type="entry name" value="Nudix"/>
    <property type="match status" value="1"/>
</dbReference>
<dbReference type="Gene3D" id="3.90.79.10">
    <property type="entry name" value="Nucleoside Triphosphate Pyrophosphohydrolase"/>
    <property type="match status" value="1"/>
</dbReference>
<reference evidence="5" key="1">
    <citation type="submission" date="2025-08" db="UniProtKB">
        <authorList>
            <consortium name="RefSeq"/>
        </authorList>
    </citation>
    <scope>IDENTIFICATION</scope>
    <source>
        <tissue evidence="5">Muscle</tissue>
    </source>
</reference>
<name>A0ABM1BIR8_LIMPO</name>
<dbReference type="GeneID" id="106467041"/>
<dbReference type="InterPro" id="IPR015797">
    <property type="entry name" value="NUDIX_hydrolase-like_dom_sf"/>
</dbReference>
<evidence type="ECO:0000256" key="2">
    <source>
        <dbReference type="ARBA" id="ARBA00022884"/>
    </source>
</evidence>
<evidence type="ECO:0000313" key="4">
    <source>
        <dbReference type="Proteomes" id="UP000694941"/>
    </source>
</evidence>
<dbReference type="Pfam" id="PF22327">
    <property type="entry name" value="Nudt16-like"/>
    <property type="match status" value="1"/>
</dbReference>
<organism evidence="4 5">
    <name type="scientific">Limulus polyphemus</name>
    <name type="common">Atlantic horseshoe crab</name>
    <dbReference type="NCBI Taxonomy" id="6850"/>
    <lineage>
        <taxon>Eukaryota</taxon>
        <taxon>Metazoa</taxon>
        <taxon>Ecdysozoa</taxon>
        <taxon>Arthropoda</taxon>
        <taxon>Chelicerata</taxon>
        <taxon>Merostomata</taxon>
        <taxon>Xiphosura</taxon>
        <taxon>Limulidae</taxon>
        <taxon>Limulus</taxon>
    </lineage>
</organism>
<dbReference type="PANTHER" id="PTHR31699:SF1">
    <property type="entry name" value="U8 SNORNA-DECAPPING ENZYME"/>
    <property type="match status" value="1"/>
</dbReference>
<dbReference type="Proteomes" id="UP000694941">
    <property type="component" value="Unplaced"/>
</dbReference>
<dbReference type="RefSeq" id="XP_013782807.1">
    <property type="nucleotide sequence ID" value="XM_013927353.2"/>
</dbReference>
<comment type="subcellular location">
    <subcellularLocation>
        <location evidence="1">Nucleus</location>
    </subcellularLocation>
</comment>
<evidence type="ECO:0000256" key="3">
    <source>
        <dbReference type="ARBA" id="ARBA00023242"/>
    </source>
</evidence>
<dbReference type="PROSITE" id="PS00893">
    <property type="entry name" value="NUDIX_BOX"/>
    <property type="match status" value="1"/>
</dbReference>
<dbReference type="InterPro" id="IPR020084">
    <property type="entry name" value="NUDIX_hydrolase_CS"/>
</dbReference>
<protein>
    <submittedName>
        <fullName evidence="5">U8 snoRNA-decapping enzyme-like isoform X3</fullName>
    </submittedName>
</protein>
<dbReference type="InterPro" id="IPR054754">
    <property type="entry name" value="NudT16"/>
</dbReference>